<evidence type="ECO:0000313" key="2">
    <source>
        <dbReference type="Proteomes" id="UP000027982"/>
    </source>
</evidence>
<dbReference type="EMBL" id="CP007139">
    <property type="protein sequence ID" value="AIE86345.1"/>
    <property type="molecule type" value="Genomic_DNA"/>
</dbReference>
<keyword evidence="2" id="KW-1185">Reference proteome</keyword>
<reference evidence="1 2" key="1">
    <citation type="journal article" date="2014" name="PLoS ONE">
        <title>The first complete genome sequence of the class fimbriimonadia in the phylum armatimonadetes.</title>
        <authorList>
            <person name="Hu Z.Y."/>
            <person name="Wang Y.Z."/>
            <person name="Im W.T."/>
            <person name="Wang S.Y."/>
            <person name="Zhao G.P."/>
            <person name="Zheng H.J."/>
            <person name="Quan Z.X."/>
        </authorList>
    </citation>
    <scope>NUCLEOTIDE SEQUENCE [LARGE SCALE GENOMIC DNA]</scope>
    <source>
        <strain evidence="1">Gsoil 348</strain>
    </source>
</reference>
<protein>
    <submittedName>
        <fullName evidence="1">Uncharacterized protein</fullName>
    </submittedName>
</protein>
<dbReference type="Proteomes" id="UP000027982">
    <property type="component" value="Chromosome"/>
</dbReference>
<accession>A0A068NU84</accession>
<dbReference type="KEGG" id="fgi:OP10G_2977"/>
<name>A0A068NU84_FIMGI</name>
<sequence>MQCEFRVAAKLQTIENYVDVNGSFMWLKGLWNEKKGSRSSRDDSPGEVF</sequence>
<dbReference type="AlphaFoldDB" id="A0A068NU84"/>
<evidence type="ECO:0000313" key="1">
    <source>
        <dbReference type="EMBL" id="AIE86345.1"/>
    </source>
</evidence>
<gene>
    <name evidence="1" type="ORF">OP10G_2977</name>
</gene>
<organism evidence="1 2">
    <name type="scientific">Fimbriimonas ginsengisoli Gsoil 348</name>
    <dbReference type="NCBI Taxonomy" id="661478"/>
    <lineage>
        <taxon>Bacteria</taxon>
        <taxon>Bacillati</taxon>
        <taxon>Armatimonadota</taxon>
        <taxon>Fimbriimonadia</taxon>
        <taxon>Fimbriimonadales</taxon>
        <taxon>Fimbriimonadaceae</taxon>
        <taxon>Fimbriimonas</taxon>
    </lineage>
</organism>
<dbReference type="HOGENOM" id="CLU_3135919_0_0_0"/>
<proteinExistence type="predicted"/>